<evidence type="ECO:0000259" key="1">
    <source>
        <dbReference type="Pfam" id="PF01431"/>
    </source>
</evidence>
<protein>
    <recommendedName>
        <fullName evidence="1">Peptidase M13 C-terminal domain-containing protein</fullName>
    </recommendedName>
</protein>
<dbReference type="Proteomes" id="UP000194236">
    <property type="component" value="Unassembled WGS sequence"/>
</dbReference>
<sequence length="59" mass="6929">VECAILTPGELYQRISYDKHSLPESRINLVFRNFDKFAENFNCPIGSPMNPKKRCIIWQ</sequence>
<reference evidence="2 3" key="1">
    <citation type="submission" date="2017-03" db="EMBL/GenBank/DDBJ databases">
        <title>Genome Survey of Euroglyphus maynei.</title>
        <authorList>
            <person name="Arlian L.G."/>
            <person name="Morgan M.S."/>
            <person name="Rider S.D."/>
        </authorList>
    </citation>
    <scope>NUCLEOTIDE SEQUENCE [LARGE SCALE GENOMIC DNA]</scope>
    <source>
        <strain evidence="2">Arlian Lab</strain>
        <tissue evidence="2">Whole body</tissue>
    </source>
</reference>
<dbReference type="Pfam" id="PF01431">
    <property type="entry name" value="Peptidase_M13"/>
    <property type="match status" value="1"/>
</dbReference>
<dbReference type="Gene3D" id="3.40.390.10">
    <property type="entry name" value="Collagenase (Catalytic Domain)"/>
    <property type="match status" value="1"/>
</dbReference>
<gene>
    <name evidence="2" type="ORF">BLA29_012105</name>
</gene>
<dbReference type="PROSITE" id="PS51885">
    <property type="entry name" value="NEPRILYSIN"/>
    <property type="match status" value="1"/>
</dbReference>
<feature type="non-terminal residue" evidence="2">
    <location>
        <position position="1"/>
    </location>
</feature>
<dbReference type="InterPro" id="IPR024079">
    <property type="entry name" value="MetalloPept_cat_dom_sf"/>
</dbReference>
<accession>A0A1Y3AW00</accession>
<keyword evidence="3" id="KW-1185">Reference proteome</keyword>
<evidence type="ECO:0000313" key="2">
    <source>
        <dbReference type="EMBL" id="OTF71988.1"/>
    </source>
</evidence>
<dbReference type="GO" id="GO:0006508">
    <property type="term" value="P:proteolysis"/>
    <property type="evidence" value="ECO:0007669"/>
    <property type="project" value="InterPro"/>
</dbReference>
<proteinExistence type="predicted"/>
<feature type="domain" description="Peptidase M13 C-terminal" evidence="1">
    <location>
        <begin position="6"/>
        <end position="55"/>
    </location>
</feature>
<dbReference type="EMBL" id="MUJZ01058421">
    <property type="protein sequence ID" value="OTF71988.1"/>
    <property type="molecule type" value="Genomic_DNA"/>
</dbReference>
<dbReference type="InterPro" id="IPR000718">
    <property type="entry name" value="Peptidase_M13"/>
</dbReference>
<dbReference type="SUPFAM" id="SSF55486">
    <property type="entry name" value="Metalloproteases ('zincins'), catalytic domain"/>
    <property type="match status" value="1"/>
</dbReference>
<dbReference type="InterPro" id="IPR018497">
    <property type="entry name" value="Peptidase_M13_C"/>
</dbReference>
<dbReference type="GO" id="GO:0004222">
    <property type="term" value="F:metalloendopeptidase activity"/>
    <property type="evidence" value="ECO:0007669"/>
    <property type="project" value="InterPro"/>
</dbReference>
<name>A0A1Y3AW00_EURMA</name>
<dbReference type="AlphaFoldDB" id="A0A1Y3AW00"/>
<comment type="caution">
    <text evidence="2">The sequence shown here is derived from an EMBL/GenBank/DDBJ whole genome shotgun (WGS) entry which is preliminary data.</text>
</comment>
<dbReference type="OrthoDB" id="6486454at2759"/>
<organism evidence="2 3">
    <name type="scientific">Euroglyphus maynei</name>
    <name type="common">Mayne's house dust mite</name>
    <dbReference type="NCBI Taxonomy" id="6958"/>
    <lineage>
        <taxon>Eukaryota</taxon>
        <taxon>Metazoa</taxon>
        <taxon>Ecdysozoa</taxon>
        <taxon>Arthropoda</taxon>
        <taxon>Chelicerata</taxon>
        <taxon>Arachnida</taxon>
        <taxon>Acari</taxon>
        <taxon>Acariformes</taxon>
        <taxon>Sarcoptiformes</taxon>
        <taxon>Astigmata</taxon>
        <taxon>Psoroptidia</taxon>
        <taxon>Analgoidea</taxon>
        <taxon>Pyroglyphidae</taxon>
        <taxon>Pyroglyphinae</taxon>
        <taxon>Euroglyphus</taxon>
    </lineage>
</organism>
<evidence type="ECO:0000313" key="3">
    <source>
        <dbReference type="Proteomes" id="UP000194236"/>
    </source>
</evidence>